<protein>
    <submittedName>
        <fullName evidence="1">Uncharacterized protein</fullName>
    </submittedName>
</protein>
<accession>A0A8J2HNL2</accession>
<evidence type="ECO:0000313" key="2">
    <source>
        <dbReference type="Proteomes" id="UP000786811"/>
    </source>
</evidence>
<sequence>MKDVDKSIAKKSTLECRGIKGLSALSTLPNFDMVWSFPFDSMHTWDLGVTKFLWELIIKGLDKDEKERINQVIKMTKPPRCY</sequence>
<proteinExistence type="predicted"/>
<dbReference type="EMBL" id="CAJNRD030001122">
    <property type="protein sequence ID" value="CAG5100658.1"/>
    <property type="molecule type" value="Genomic_DNA"/>
</dbReference>
<evidence type="ECO:0000313" key="1">
    <source>
        <dbReference type="EMBL" id="CAG5100658.1"/>
    </source>
</evidence>
<comment type="caution">
    <text evidence="1">The sequence shown here is derived from an EMBL/GenBank/DDBJ whole genome shotgun (WGS) entry which is preliminary data.</text>
</comment>
<dbReference type="OrthoDB" id="7761718at2759"/>
<dbReference type="Proteomes" id="UP000786811">
    <property type="component" value="Unassembled WGS sequence"/>
</dbReference>
<reference evidence="1" key="1">
    <citation type="submission" date="2021-04" db="EMBL/GenBank/DDBJ databases">
        <authorList>
            <person name="Chebbi M.A.C M."/>
        </authorList>
    </citation>
    <scope>NUCLEOTIDE SEQUENCE</scope>
</reference>
<dbReference type="AlphaFoldDB" id="A0A8J2HNL2"/>
<gene>
    <name evidence="1" type="ORF">HICCMSTLAB_LOCUS9731</name>
</gene>
<name>A0A8J2HNL2_COTCN</name>
<keyword evidence="2" id="KW-1185">Reference proteome</keyword>
<organism evidence="1 2">
    <name type="scientific">Cotesia congregata</name>
    <name type="common">Parasitoid wasp</name>
    <name type="synonym">Apanteles congregatus</name>
    <dbReference type="NCBI Taxonomy" id="51543"/>
    <lineage>
        <taxon>Eukaryota</taxon>
        <taxon>Metazoa</taxon>
        <taxon>Ecdysozoa</taxon>
        <taxon>Arthropoda</taxon>
        <taxon>Hexapoda</taxon>
        <taxon>Insecta</taxon>
        <taxon>Pterygota</taxon>
        <taxon>Neoptera</taxon>
        <taxon>Endopterygota</taxon>
        <taxon>Hymenoptera</taxon>
        <taxon>Apocrita</taxon>
        <taxon>Ichneumonoidea</taxon>
        <taxon>Braconidae</taxon>
        <taxon>Microgastrinae</taxon>
        <taxon>Cotesia</taxon>
    </lineage>
</organism>